<name>A0A7W9ESK6_9SPHN</name>
<dbReference type="InterPro" id="IPR043749">
    <property type="entry name" value="DUF5694"/>
</dbReference>
<accession>A0A7W9ESK6</accession>
<proteinExistence type="predicted"/>
<evidence type="ECO:0000313" key="1">
    <source>
        <dbReference type="EMBL" id="MBB5713209.1"/>
    </source>
</evidence>
<dbReference type="Pfam" id="PF18950">
    <property type="entry name" value="DUF5694"/>
    <property type="match status" value="1"/>
</dbReference>
<dbReference type="Proteomes" id="UP000546200">
    <property type="component" value="Unassembled WGS sequence"/>
</dbReference>
<organism evidence="1 2">
    <name type="scientific">Sphingomonas aerophila</name>
    <dbReference type="NCBI Taxonomy" id="1344948"/>
    <lineage>
        <taxon>Bacteria</taxon>
        <taxon>Pseudomonadati</taxon>
        <taxon>Pseudomonadota</taxon>
        <taxon>Alphaproteobacteria</taxon>
        <taxon>Sphingomonadales</taxon>
        <taxon>Sphingomonadaceae</taxon>
        <taxon>Sphingomonas</taxon>
    </lineage>
</organism>
<sequence length="279" mass="30774">MRVRQFLAVLLLPAISAAPPIQTKPVMPHLLVLGVPHFANHHRDLINSNVEDVLTQVRQREMMEIVSALAALRPNHVAVEWSATKQAALDERYAAYRAGKYVLTGDEIDQIGLRLAAMLNLPRVDAVNWLEQAPGNDDDYDFGKWLEVHGRSGELSAITADGQRRVNAQDKLNRCRPIAEWLRDLNSPEYVAWDESTYYRIATFGDAKMNPGAAWVGAWHARNLRIAANLKRVAGAAGDRTVAVSGAGHANLLRRYGAGMGFSVLDTNKALPRPGKPTC</sequence>
<comment type="caution">
    <text evidence="1">The sequence shown here is derived from an EMBL/GenBank/DDBJ whole genome shotgun (WGS) entry which is preliminary data.</text>
</comment>
<dbReference type="EMBL" id="JACIJK010000001">
    <property type="protein sequence ID" value="MBB5713209.1"/>
    <property type="molecule type" value="Genomic_DNA"/>
</dbReference>
<gene>
    <name evidence="1" type="ORF">FHS94_000028</name>
</gene>
<dbReference type="AlphaFoldDB" id="A0A7W9ESK6"/>
<evidence type="ECO:0000313" key="2">
    <source>
        <dbReference type="Proteomes" id="UP000546200"/>
    </source>
</evidence>
<reference evidence="1 2" key="1">
    <citation type="submission" date="2020-08" db="EMBL/GenBank/DDBJ databases">
        <title>Genomic Encyclopedia of Type Strains, Phase IV (KMG-IV): sequencing the most valuable type-strain genomes for metagenomic binning, comparative biology and taxonomic classification.</title>
        <authorList>
            <person name="Goeker M."/>
        </authorList>
    </citation>
    <scope>NUCLEOTIDE SEQUENCE [LARGE SCALE GENOMIC DNA]</scope>
    <source>
        <strain evidence="1 2">DSM 100044</strain>
    </source>
</reference>
<keyword evidence="2" id="KW-1185">Reference proteome</keyword>
<dbReference type="RefSeq" id="WP_184053060.1">
    <property type="nucleotide sequence ID" value="NZ_JACIJK010000001.1"/>
</dbReference>
<protein>
    <submittedName>
        <fullName evidence="1">Uncharacterized protein</fullName>
    </submittedName>
</protein>